<feature type="binding site" evidence="3">
    <location>
        <position position="206"/>
    </location>
    <ligand>
        <name>a divalent metal cation</name>
        <dbReference type="ChEBI" id="CHEBI:60240"/>
        <label>1</label>
    </ligand>
</feature>
<dbReference type="PANTHER" id="PTHR46124:SF2">
    <property type="entry name" value="D-AMINOACYL-TRNA DEACYLASE"/>
    <property type="match status" value="1"/>
</dbReference>
<sequence>MNYVDSHCHLNSPELRGGIPAVLERARGAGVVRMAVIGSTLADSAEALEICRRYKPYGLFSVVGIHPHEVKDLPAGELPRELLDTAALPEVKAWGEIGLDYYYDLSPRAAQIDKLAQQLEAARALNKPVVFHVRDAYDDFWPLVTAERAPEKAELHCFTGSLDDARRALDRGWKIGVTGMVTFAKAEDIRAVVRELPAEAILCETDSPWMSPKPFRGTVNEPSRVPLVYRKVAEVKNMALDELTAQVWRNNAEFFGLEEKTRV</sequence>
<feature type="binding site" evidence="3">
    <location>
        <position position="156"/>
    </location>
    <ligand>
        <name>a divalent metal cation</name>
        <dbReference type="ChEBI" id="CHEBI:60240"/>
        <label>2</label>
    </ligand>
</feature>
<feature type="binding site" evidence="3">
    <location>
        <position position="7"/>
    </location>
    <ligand>
        <name>a divalent metal cation</name>
        <dbReference type="ChEBI" id="CHEBI:60240"/>
        <label>1</label>
    </ligand>
</feature>
<dbReference type="RefSeq" id="WP_154528588.1">
    <property type="nucleotide sequence ID" value="NZ_VUNH01000005.1"/>
</dbReference>
<proteinExistence type="predicted"/>
<dbReference type="GO" id="GO:0016788">
    <property type="term" value="F:hydrolase activity, acting on ester bonds"/>
    <property type="evidence" value="ECO:0007669"/>
    <property type="project" value="InterPro"/>
</dbReference>
<evidence type="ECO:0000256" key="2">
    <source>
        <dbReference type="ARBA" id="ARBA00022801"/>
    </source>
</evidence>
<dbReference type="PIRSF" id="PIRSF005902">
    <property type="entry name" value="DNase_TatD"/>
    <property type="match status" value="1"/>
</dbReference>
<dbReference type="CDD" id="cd01310">
    <property type="entry name" value="TatD_DNAse"/>
    <property type="match status" value="1"/>
</dbReference>
<dbReference type="NCBIfam" id="TIGR00010">
    <property type="entry name" value="YchF/TatD family DNA exonuclease"/>
    <property type="match status" value="1"/>
</dbReference>
<dbReference type="Pfam" id="PF01026">
    <property type="entry name" value="TatD_DNase"/>
    <property type="match status" value="1"/>
</dbReference>
<feature type="binding site" evidence="3">
    <location>
        <position position="96"/>
    </location>
    <ligand>
        <name>a divalent metal cation</name>
        <dbReference type="ChEBI" id="CHEBI:60240"/>
        <label>1</label>
    </ligand>
</feature>
<dbReference type="SUPFAM" id="SSF51556">
    <property type="entry name" value="Metallo-dependent hydrolases"/>
    <property type="match status" value="1"/>
</dbReference>
<accession>A0A6L5YD44</accession>
<protein>
    <submittedName>
        <fullName evidence="4">TatD family deoxyribonuclease</fullName>
    </submittedName>
</protein>
<feature type="binding site" evidence="3">
    <location>
        <position position="132"/>
    </location>
    <ligand>
        <name>a divalent metal cation</name>
        <dbReference type="ChEBI" id="CHEBI:60240"/>
        <label>2</label>
    </ligand>
</feature>
<evidence type="ECO:0000256" key="3">
    <source>
        <dbReference type="PIRSR" id="PIRSR005902-1"/>
    </source>
</evidence>
<keyword evidence="1 3" id="KW-0479">Metal-binding</keyword>
<name>A0A6L5YD44_9BACT</name>
<dbReference type="Proteomes" id="UP000473699">
    <property type="component" value="Unassembled WGS sequence"/>
</dbReference>
<dbReference type="AlphaFoldDB" id="A0A6L5YD44"/>
<dbReference type="Gene3D" id="3.20.20.140">
    <property type="entry name" value="Metal-dependent hydrolases"/>
    <property type="match status" value="1"/>
</dbReference>
<evidence type="ECO:0000313" key="5">
    <source>
        <dbReference type="Proteomes" id="UP000473699"/>
    </source>
</evidence>
<dbReference type="InterPro" id="IPR018228">
    <property type="entry name" value="DNase_TatD-rel_CS"/>
</dbReference>
<gene>
    <name evidence="4" type="ORF">FYJ74_05500</name>
</gene>
<dbReference type="InterPro" id="IPR032466">
    <property type="entry name" value="Metal_Hydrolase"/>
</dbReference>
<keyword evidence="2" id="KW-0378">Hydrolase</keyword>
<comment type="caution">
    <text evidence="4">The sequence shown here is derived from an EMBL/GenBank/DDBJ whole genome shotgun (WGS) entry which is preliminary data.</text>
</comment>
<dbReference type="GO" id="GO:0005829">
    <property type="term" value="C:cytosol"/>
    <property type="evidence" value="ECO:0007669"/>
    <property type="project" value="TreeGrafter"/>
</dbReference>
<dbReference type="InterPro" id="IPR001130">
    <property type="entry name" value="TatD-like"/>
</dbReference>
<reference evidence="4 5" key="1">
    <citation type="submission" date="2019-08" db="EMBL/GenBank/DDBJ databases">
        <title>In-depth cultivation of the pig gut microbiome towards novel bacterial diversity and tailored functional studies.</title>
        <authorList>
            <person name="Wylensek D."/>
            <person name="Hitch T.C.A."/>
            <person name="Clavel T."/>
        </authorList>
    </citation>
    <scope>NUCLEOTIDE SEQUENCE [LARGE SCALE GENOMIC DNA]</scope>
    <source>
        <strain evidence="4 5">SM-530-WT-4B</strain>
    </source>
</reference>
<keyword evidence="5" id="KW-1185">Reference proteome</keyword>
<evidence type="ECO:0000313" key="4">
    <source>
        <dbReference type="EMBL" id="MST55487.1"/>
    </source>
</evidence>
<dbReference type="EMBL" id="VUNH01000005">
    <property type="protein sequence ID" value="MST55487.1"/>
    <property type="molecule type" value="Genomic_DNA"/>
</dbReference>
<dbReference type="FunFam" id="3.20.20.140:FF:000005">
    <property type="entry name" value="TatD family hydrolase"/>
    <property type="match status" value="1"/>
</dbReference>
<dbReference type="PROSITE" id="PS01137">
    <property type="entry name" value="TATD_1"/>
    <property type="match status" value="1"/>
</dbReference>
<dbReference type="GO" id="GO:0004536">
    <property type="term" value="F:DNA nuclease activity"/>
    <property type="evidence" value="ECO:0007669"/>
    <property type="project" value="InterPro"/>
</dbReference>
<feature type="binding site" evidence="3">
    <location>
        <position position="9"/>
    </location>
    <ligand>
        <name>a divalent metal cation</name>
        <dbReference type="ChEBI" id="CHEBI:60240"/>
        <label>1</label>
    </ligand>
</feature>
<evidence type="ECO:0000256" key="1">
    <source>
        <dbReference type="ARBA" id="ARBA00022723"/>
    </source>
</evidence>
<organism evidence="4 5">
    <name type="scientific">Pyramidobacter porci</name>
    <dbReference type="NCBI Taxonomy" id="2605789"/>
    <lineage>
        <taxon>Bacteria</taxon>
        <taxon>Thermotogati</taxon>
        <taxon>Synergistota</taxon>
        <taxon>Synergistia</taxon>
        <taxon>Synergistales</taxon>
        <taxon>Dethiosulfovibrionaceae</taxon>
        <taxon>Pyramidobacter</taxon>
    </lineage>
</organism>
<dbReference type="GO" id="GO:0046872">
    <property type="term" value="F:metal ion binding"/>
    <property type="evidence" value="ECO:0007669"/>
    <property type="project" value="UniProtKB-KW"/>
</dbReference>
<dbReference type="PANTHER" id="PTHR46124">
    <property type="entry name" value="D-AMINOACYL-TRNA DEACYLASE"/>
    <property type="match status" value="1"/>
</dbReference>
<dbReference type="InterPro" id="IPR015991">
    <property type="entry name" value="TatD/YcfH-like"/>
</dbReference>